<feature type="compositionally biased region" description="Low complexity" evidence="1">
    <location>
        <begin position="264"/>
        <end position="284"/>
    </location>
</feature>
<sequence length="608" mass="67439">MFRPPAASSQQLPNSSLANSANGLQNPIQIQPQNQAPFCNPNAHLNNLHGNPVPNMPPPMFQPGLMMNLQNPLMALPNNPLGASPFAPGHMGFANSAANFPVQGQFNMLPNVNQMNMNSCLPLAQFFGQNMPNLVQQLTQNMGLTNGQFCLPFQNMNQHVIPGQMLNMSSQVPSHASYGAPNQQAVPMPFQNPALSTIQPFGVNQAMHPVNQNPQNFIPQAMGGAGSNQLPGSAPPLQGNSTMPFNSPTQPQQARNLQSPAFVGSQGNSSISDGGNGSNSFSNNLAHRNFTRNSNKGFQKHQAHHMKNEKKKFGVPGGPKGKGFHNERRNKFGDANSTEHVKDQKRSLSLVYTDQEILQWREARRKNFPSSTNIQKKLTEKQTDCTLVDKEAQLLRQELKEILAKQAELGVEVAEIPQEYLSYSEKCDDNKRHGDLSTMGEEAEGASTGKEKARNRFNKRRRPEKKNRSRKKEKPDKHLSNKSPLKKREPTLYQKLLRADVKRDKSHMLQALRFMVMNSFFNEWPNKPLNFPSVIVKESGSEIKVVDEKSLSTGSFNLQETNSSMVENTGSRGIASDNESDDDNSDNNEKFRGDGIPILEEEEGEIID</sequence>
<dbReference type="InterPro" id="IPR019496">
    <property type="entry name" value="NUFIP1_cons_dom"/>
</dbReference>
<dbReference type="GO" id="GO:0000492">
    <property type="term" value="P:box C/D snoRNP assembly"/>
    <property type="evidence" value="ECO:0007669"/>
    <property type="project" value="TreeGrafter"/>
</dbReference>
<name>A0A6J1FNJ1_CUCMO</name>
<dbReference type="Proteomes" id="UP000504609">
    <property type="component" value="Unplaced"/>
</dbReference>
<dbReference type="AlphaFoldDB" id="A0A6J1FNJ1"/>
<feature type="region of interest" description="Disordered" evidence="1">
    <location>
        <begin position="427"/>
        <end position="491"/>
    </location>
</feature>
<dbReference type="GeneID" id="111445522"/>
<evidence type="ECO:0000256" key="1">
    <source>
        <dbReference type="SAM" id="MobiDB-lite"/>
    </source>
</evidence>
<protein>
    <submittedName>
        <fullName evidence="4">Uncharacterized protein LOC111445522</fullName>
    </submittedName>
</protein>
<feature type="domain" description="FMR1-interacting protein 1 conserved" evidence="2">
    <location>
        <begin position="337"/>
        <end position="383"/>
    </location>
</feature>
<accession>A0A6J1FNJ1</accession>
<proteinExistence type="predicted"/>
<dbReference type="GO" id="GO:0003723">
    <property type="term" value="F:RNA binding"/>
    <property type="evidence" value="ECO:0007669"/>
    <property type="project" value="InterPro"/>
</dbReference>
<feature type="region of interest" description="Disordered" evidence="1">
    <location>
        <begin position="221"/>
        <end position="341"/>
    </location>
</feature>
<dbReference type="PANTHER" id="PTHR13309">
    <property type="entry name" value="NUCLEAR FRAGILE X MENTAL RETARDATION PROTEIN INTERACTING PROTEIN 1"/>
    <property type="match status" value="1"/>
</dbReference>
<dbReference type="Pfam" id="PF10453">
    <property type="entry name" value="NUFIP1"/>
    <property type="match status" value="1"/>
</dbReference>
<feature type="compositionally biased region" description="Polar residues" evidence="1">
    <location>
        <begin position="238"/>
        <end position="259"/>
    </location>
</feature>
<feature type="compositionally biased region" description="Polar residues" evidence="1">
    <location>
        <begin position="556"/>
        <end position="571"/>
    </location>
</feature>
<feature type="compositionally biased region" description="Acidic residues" evidence="1">
    <location>
        <begin position="599"/>
        <end position="608"/>
    </location>
</feature>
<evidence type="ECO:0000313" key="3">
    <source>
        <dbReference type="Proteomes" id="UP000504609"/>
    </source>
</evidence>
<feature type="compositionally biased region" description="Polar residues" evidence="1">
    <location>
        <begin position="7"/>
        <end position="24"/>
    </location>
</feature>
<dbReference type="PANTHER" id="PTHR13309:SF0">
    <property type="entry name" value="FMR1-INTERACTING PROTEIN NUFIP1"/>
    <property type="match status" value="1"/>
</dbReference>
<feature type="compositionally biased region" description="Basic residues" evidence="1">
    <location>
        <begin position="298"/>
        <end position="310"/>
    </location>
</feature>
<organism evidence="3 4">
    <name type="scientific">Cucurbita moschata</name>
    <name type="common">Winter crookneck squash</name>
    <name type="synonym">Cucurbita pepo var. moschata</name>
    <dbReference type="NCBI Taxonomy" id="3662"/>
    <lineage>
        <taxon>Eukaryota</taxon>
        <taxon>Viridiplantae</taxon>
        <taxon>Streptophyta</taxon>
        <taxon>Embryophyta</taxon>
        <taxon>Tracheophyta</taxon>
        <taxon>Spermatophyta</taxon>
        <taxon>Magnoliopsida</taxon>
        <taxon>eudicotyledons</taxon>
        <taxon>Gunneridae</taxon>
        <taxon>Pentapetalae</taxon>
        <taxon>rosids</taxon>
        <taxon>fabids</taxon>
        <taxon>Cucurbitales</taxon>
        <taxon>Cucurbitaceae</taxon>
        <taxon>Cucurbiteae</taxon>
        <taxon>Cucurbita</taxon>
    </lineage>
</organism>
<dbReference type="GO" id="GO:0005634">
    <property type="term" value="C:nucleus"/>
    <property type="evidence" value="ECO:0007669"/>
    <property type="project" value="TreeGrafter"/>
</dbReference>
<evidence type="ECO:0000313" key="4">
    <source>
        <dbReference type="RefSeq" id="XP_022939720.1"/>
    </source>
</evidence>
<dbReference type="RefSeq" id="XP_022939720.1">
    <property type="nucleotide sequence ID" value="XM_023083952.1"/>
</dbReference>
<feature type="compositionally biased region" description="Basic and acidic residues" evidence="1">
    <location>
        <begin position="324"/>
        <end position="341"/>
    </location>
</feature>
<dbReference type="InterPro" id="IPR039136">
    <property type="entry name" value="NUFIP1-like"/>
</dbReference>
<feature type="region of interest" description="Disordered" evidence="1">
    <location>
        <begin position="556"/>
        <end position="608"/>
    </location>
</feature>
<keyword evidence="3" id="KW-1185">Reference proteome</keyword>
<feature type="compositionally biased region" description="Low complexity" evidence="1">
    <location>
        <begin position="25"/>
        <end position="35"/>
    </location>
</feature>
<feature type="region of interest" description="Disordered" evidence="1">
    <location>
        <begin position="1"/>
        <end position="53"/>
    </location>
</feature>
<gene>
    <name evidence="4" type="primary">LOC111445522</name>
</gene>
<feature type="compositionally biased region" description="Basic residues" evidence="1">
    <location>
        <begin position="455"/>
        <end position="472"/>
    </location>
</feature>
<dbReference type="KEGG" id="cmos:111445522"/>
<evidence type="ECO:0000259" key="2">
    <source>
        <dbReference type="Pfam" id="PF10453"/>
    </source>
</evidence>
<reference evidence="4" key="1">
    <citation type="submission" date="2025-08" db="UniProtKB">
        <authorList>
            <consortium name="RefSeq"/>
        </authorList>
    </citation>
    <scope>IDENTIFICATION</scope>
    <source>
        <tissue evidence="4">Young leaves</tissue>
    </source>
</reference>
<dbReference type="SMR" id="A0A6J1FNJ1"/>